<dbReference type="GO" id="GO:0015031">
    <property type="term" value="P:protein transport"/>
    <property type="evidence" value="ECO:0007669"/>
    <property type="project" value="UniProtKB-KW"/>
</dbReference>
<dbReference type="GO" id="GO:0045152">
    <property type="term" value="F:antisigma factor binding"/>
    <property type="evidence" value="ECO:0007669"/>
    <property type="project" value="TreeGrafter"/>
</dbReference>
<name>A0AB39V159_9GAMM</name>
<dbReference type="RefSeq" id="WP_369602799.1">
    <property type="nucleotide sequence ID" value="NZ_CP154858.1"/>
</dbReference>
<gene>
    <name evidence="11" type="ORF">AAIA72_07590</name>
</gene>
<dbReference type="InterPro" id="IPR033434">
    <property type="entry name" value="MucB/RseB_N"/>
</dbReference>
<keyword evidence="4" id="KW-0813">Transport</keyword>
<dbReference type="AlphaFoldDB" id="A0AB39V159"/>
<dbReference type="InterPro" id="IPR005588">
    <property type="entry name" value="MucB_RseB"/>
</dbReference>
<evidence type="ECO:0000256" key="3">
    <source>
        <dbReference type="ARBA" id="ARBA00011245"/>
    </source>
</evidence>
<evidence type="ECO:0000256" key="6">
    <source>
        <dbReference type="ARBA" id="ARBA00022764"/>
    </source>
</evidence>
<evidence type="ECO:0000259" key="9">
    <source>
        <dbReference type="Pfam" id="PF03888"/>
    </source>
</evidence>
<dbReference type="PANTHER" id="PTHR38782:SF1">
    <property type="entry name" value="SIGMA-E FACTOR REGULATORY PROTEIN RSEB"/>
    <property type="match status" value="1"/>
</dbReference>
<comment type="similarity">
    <text evidence="2">Belongs to the RseB family.</text>
</comment>
<dbReference type="InterPro" id="IPR029046">
    <property type="entry name" value="LolA/LolB/LppX"/>
</dbReference>
<evidence type="ECO:0000256" key="4">
    <source>
        <dbReference type="ARBA" id="ARBA00022448"/>
    </source>
</evidence>
<dbReference type="SUPFAM" id="SSF89392">
    <property type="entry name" value="Prokaryotic lipoproteins and lipoprotein localization factors"/>
    <property type="match status" value="1"/>
</dbReference>
<dbReference type="GO" id="GO:0032885">
    <property type="term" value="P:regulation of polysaccharide biosynthetic process"/>
    <property type="evidence" value="ECO:0007669"/>
    <property type="project" value="TreeGrafter"/>
</dbReference>
<feature type="domain" description="MucB/RseB C-terminal" evidence="10">
    <location>
        <begin position="221"/>
        <end position="315"/>
    </location>
</feature>
<dbReference type="Pfam" id="PF17188">
    <property type="entry name" value="MucB_RseB_C"/>
    <property type="match status" value="1"/>
</dbReference>
<evidence type="ECO:0000259" key="10">
    <source>
        <dbReference type="Pfam" id="PF17188"/>
    </source>
</evidence>
<evidence type="ECO:0000256" key="7">
    <source>
        <dbReference type="ARBA" id="ARBA00022927"/>
    </source>
</evidence>
<dbReference type="Pfam" id="PF03888">
    <property type="entry name" value="MucB_RseB"/>
    <property type="match status" value="1"/>
</dbReference>
<evidence type="ECO:0000256" key="1">
    <source>
        <dbReference type="ARBA" id="ARBA00004418"/>
    </source>
</evidence>
<evidence type="ECO:0000256" key="5">
    <source>
        <dbReference type="ARBA" id="ARBA00022729"/>
    </source>
</evidence>
<dbReference type="EMBL" id="CP154858">
    <property type="protein sequence ID" value="XDT73820.1"/>
    <property type="molecule type" value="Genomic_DNA"/>
</dbReference>
<proteinExistence type="inferred from homology"/>
<dbReference type="PIRSF" id="PIRSF005427">
    <property type="entry name" value="RseB"/>
    <property type="match status" value="1"/>
</dbReference>
<evidence type="ECO:0000256" key="2">
    <source>
        <dbReference type="ARBA" id="ARBA00008150"/>
    </source>
</evidence>
<sequence length="319" mass="35007">MPKLKWFIWLVLWLPLQAAAMAPEARDWLMKMSQARQQATFEGVFVYSRGRDMTSMRILHRYVGGVEQERLIALDGDRREIVRNGNQVICIFPDNKQVALRQALPGGPFGGAILGVEPMERFYDVRVIGHERVAGATVVHLQLRARDADRYSYDLWLEASTGLLVKSWIVDTDGEPLERFHFTELRLNPELDDALFEVPKGQGVVRHVTSTADASRPGAMKSWAPGWLPAGFVRATTEVTASPDPMADMAQTYTDGLASLTVFVEPLAGGMPEGGMRVGASAAYTTVRKVAGKAMRVTVVGEVPLPTARKVADSVGGNA</sequence>
<keyword evidence="6" id="KW-0574">Periplasm</keyword>
<feature type="signal peptide" evidence="8">
    <location>
        <begin position="1"/>
        <end position="18"/>
    </location>
</feature>
<keyword evidence="5 8" id="KW-0732">Signal</keyword>
<dbReference type="InterPro" id="IPR038484">
    <property type="entry name" value="MucB/RseB_C_sf"/>
</dbReference>
<keyword evidence="7" id="KW-0653">Protein transport</keyword>
<dbReference type="CDD" id="cd16327">
    <property type="entry name" value="RseB"/>
    <property type="match status" value="1"/>
</dbReference>
<organism evidence="11">
    <name type="scientific">Thermohahella caldifontis</name>
    <dbReference type="NCBI Taxonomy" id="3142973"/>
    <lineage>
        <taxon>Bacteria</taxon>
        <taxon>Pseudomonadati</taxon>
        <taxon>Pseudomonadota</taxon>
        <taxon>Gammaproteobacteria</taxon>
        <taxon>Oceanospirillales</taxon>
        <taxon>Hahellaceae</taxon>
        <taxon>Thermohahella</taxon>
    </lineage>
</organism>
<evidence type="ECO:0000313" key="11">
    <source>
        <dbReference type="EMBL" id="XDT73820.1"/>
    </source>
</evidence>
<dbReference type="KEGG" id="tcd:AAIA72_07590"/>
<feature type="domain" description="MucB/RseB N-terminal" evidence="9">
    <location>
        <begin position="25"/>
        <end position="194"/>
    </location>
</feature>
<reference evidence="11" key="1">
    <citation type="submission" date="2024-05" db="EMBL/GenBank/DDBJ databases">
        <title>Genome sequencing of novel strain.</title>
        <authorList>
            <person name="Ganbat D."/>
            <person name="Ganbat S."/>
            <person name="Lee S.-J."/>
        </authorList>
    </citation>
    <scope>NUCLEOTIDE SEQUENCE</scope>
    <source>
        <strain evidence="11">SMD15-11</strain>
    </source>
</reference>
<comment type="subcellular location">
    <subcellularLocation>
        <location evidence="1">Periplasm</location>
    </subcellularLocation>
</comment>
<comment type="subunit">
    <text evidence="3">Monomer.</text>
</comment>
<feature type="chain" id="PRO_5044340185" evidence="8">
    <location>
        <begin position="19"/>
        <end position="319"/>
    </location>
</feature>
<evidence type="ECO:0000256" key="8">
    <source>
        <dbReference type="SAM" id="SignalP"/>
    </source>
</evidence>
<dbReference type="InterPro" id="IPR033436">
    <property type="entry name" value="MucB/RseB_C"/>
</dbReference>
<accession>A0AB39V159</accession>
<dbReference type="Gene3D" id="3.30.200.100">
    <property type="entry name" value="MucB/RseB, C-terminal domain"/>
    <property type="match status" value="1"/>
</dbReference>
<dbReference type="GO" id="GO:0030288">
    <property type="term" value="C:outer membrane-bounded periplasmic space"/>
    <property type="evidence" value="ECO:0007669"/>
    <property type="project" value="TreeGrafter"/>
</dbReference>
<dbReference type="Gene3D" id="2.50.20.10">
    <property type="entry name" value="Lipoprotein localisation LolA/LolB/LppX"/>
    <property type="match status" value="1"/>
</dbReference>
<protein>
    <submittedName>
        <fullName evidence="11">MucB/RseB C-terminal domain-containing protein</fullName>
    </submittedName>
</protein>
<dbReference type="PANTHER" id="PTHR38782">
    <property type="match status" value="1"/>
</dbReference>